<feature type="region of interest" description="Disordered" evidence="1">
    <location>
        <begin position="453"/>
        <end position="519"/>
    </location>
</feature>
<feature type="compositionally biased region" description="Gly residues" evidence="1">
    <location>
        <begin position="612"/>
        <end position="633"/>
    </location>
</feature>
<feature type="compositionally biased region" description="Gly residues" evidence="1">
    <location>
        <begin position="549"/>
        <end position="564"/>
    </location>
</feature>
<dbReference type="Proteomes" id="UP000467124">
    <property type="component" value="Unassembled WGS sequence"/>
</dbReference>
<evidence type="ECO:0000313" key="2">
    <source>
        <dbReference type="EMBL" id="MYR33435.1"/>
    </source>
</evidence>
<organism evidence="2 3">
    <name type="scientific">Nocardiopsis alba</name>
    <dbReference type="NCBI Taxonomy" id="53437"/>
    <lineage>
        <taxon>Bacteria</taxon>
        <taxon>Bacillati</taxon>
        <taxon>Actinomycetota</taxon>
        <taxon>Actinomycetes</taxon>
        <taxon>Streptosporangiales</taxon>
        <taxon>Nocardiopsidaceae</taxon>
        <taxon>Nocardiopsis</taxon>
    </lineage>
</organism>
<feature type="region of interest" description="Disordered" evidence="1">
    <location>
        <begin position="1"/>
        <end position="26"/>
    </location>
</feature>
<feature type="compositionally biased region" description="Polar residues" evidence="1">
    <location>
        <begin position="454"/>
        <end position="472"/>
    </location>
</feature>
<evidence type="ECO:0000256" key="1">
    <source>
        <dbReference type="SAM" id="MobiDB-lite"/>
    </source>
</evidence>
<feature type="compositionally biased region" description="Basic and acidic residues" evidence="1">
    <location>
        <begin position="506"/>
        <end position="519"/>
    </location>
</feature>
<protein>
    <submittedName>
        <fullName evidence="2">Uncharacterized protein</fullName>
    </submittedName>
</protein>
<accession>A0A7K2IUG8</accession>
<gene>
    <name evidence="2" type="ORF">GTW20_14470</name>
</gene>
<comment type="caution">
    <text evidence="2">The sequence shown here is derived from an EMBL/GenBank/DDBJ whole genome shotgun (WGS) entry which is preliminary data.</text>
</comment>
<proteinExistence type="predicted"/>
<dbReference type="AlphaFoldDB" id="A0A7K2IUG8"/>
<feature type="region of interest" description="Disordered" evidence="1">
    <location>
        <begin position="549"/>
        <end position="667"/>
    </location>
</feature>
<feature type="compositionally biased region" description="Basic and acidic residues" evidence="1">
    <location>
        <begin position="566"/>
        <end position="583"/>
    </location>
</feature>
<reference evidence="2 3" key="1">
    <citation type="journal article" date="2019" name="Nat. Commun.">
        <title>The antimicrobial potential of Streptomyces from insect microbiomes.</title>
        <authorList>
            <person name="Chevrette M.G."/>
            <person name="Carlson C.M."/>
            <person name="Ortega H.E."/>
            <person name="Thomas C."/>
            <person name="Ananiev G.E."/>
            <person name="Barns K.J."/>
            <person name="Book A.J."/>
            <person name="Cagnazzo J."/>
            <person name="Carlos C."/>
            <person name="Flanigan W."/>
            <person name="Grubbs K.J."/>
            <person name="Horn H.A."/>
            <person name="Hoffmann F.M."/>
            <person name="Klassen J.L."/>
            <person name="Knack J.J."/>
            <person name="Lewin G.R."/>
            <person name="McDonald B.R."/>
            <person name="Muller L."/>
            <person name="Melo W.G.P."/>
            <person name="Pinto-Tomas A.A."/>
            <person name="Schmitz A."/>
            <person name="Wendt-Pienkowski E."/>
            <person name="Wildman S."/>
            <person name="Zhao M."/>
            <person name="Zhang F."/>
            <person name="Bugni T.S."/>
            <person name="Andes D.R."/>
            <person name="Pupo M.T."/>
            <person name="Currie C.R."/>
        </authorList>
    </citation>
    <scope>NUCLEOTIDE SEQUENCE [LARGE SCALE GENOMIC DNA]</scope>
    <source>
        <strain evidence="2 3">SID5840</strain>
    </source>
</reference>
<name>A0A7K2IUG8_9ACTN</name>
<evidence type="ECO:0000313" key="3">
    <source>
        <dbReference type="Proteomes" id="UP000467124"/>
    </source>
</evidence>
<sequence>MPPIDTIRPSHNETAGQSQFGVDPDPDLLVYPPAIPRPTTLVENLQAAIDLMRSSAGSVSEGGQDIKSTWGGLQAHYTAPESETLFSAMNRVAECGDDIESDVSAAVTALETFAEAAQSAKEELGAIRDEAWEFREEMQAEEAWNENPANTLRNHIIKLRANKAWGEYQDAERECASSLSSINGGDSVYVAAGEDPPGENEIVYGIDAADVPDPNFDMTSLGDWKRIHEFGWNYLRDGNKPVEVAWAADSYMATWDNFGGGMVWGLGVNAVASTGLWREGSGWAGSASEVRDNAGAHLKDTIKGYAALAGLYGSSGSLIGEGDFTMDTWKSNMGESWKEVAHDLVPWREWDDRPAYTVTTAGGNLALAVVGLPARAGMLGAKLSTGSHLPDVDAGSNGANGSSPVGHGSPGAAARPGFNLADTFDALRTDVDGTVDRVGRRLNELTGRLGELTSRWSAPTSGSPHGSVSPSADGTGTASVNGGSTGSGTGGDLRDDRAPDRNTPTRRADDDFEERSVRELSEEIDRYSAMNADERARLLERERALVLSGGGGMEIPGPDGLGRRGGGHDFGPRAFSDTERGETRIPAQSQEGRSGGVTTVLDREDARSEGTGTLGHGGTGAGPYLGGGGGGGGDRPDGPSPSGGDDGPGGPGPKNLEEFERHRWGDKNDPKAEEAFFRDIEYLLNNDEAFRKEYYKENLHRISKDTKIGLEGWQLPKVHIDSNGRNIPLRQPDAPDYFGDKTRVRIGSSDFFKGPDGKPLTGDELARRQKLKDDFAGIDHFAQDRREKLDEARRLEKIYEQEAKKHGKYVENGNNHPDVERAYREKADAQRDATDAAELLGEKSADIGARYEFDGEPLRDKNGEVVMREVRDSEGKPVRDEHGNVRREEVRKPNLDGATLLGQASGAPGNGNGQFDLIYETKDGEIVIIEAKASTNTKLGTRVYAPPRGRPRDTYQGTADYIRSILDAMEGRGDNSVLRVNDNSQIPGVEKNEGGVGSRVSEDVLADYIRDKMEQGKVSYAVFKGNPSGRGSGGDVAGGYDYQLFDVRR</sequence>
<dbReference type="InterPro" id="IPR049762">
    <property type="entry name" value="PoNe_dom"/>
</dbReference>
<dbReference type="EMBL" id="WWHY01000001">
    <property type="protein sequence ID" value="MYR33435.1"/>
    <property type="molecule type" value="Genomic_DNA"/>
</dbReference>
<feature type="compositionally biased region" description="Basic and acidic residues" evidence="1">
    <location>
        <begin position="655"/>
        <end position="667"/>
    </location>
</feature>
<feature type="region of interest" description="Disordered" evidence="1">
    <location>
        <begin position="391"/>
        <end position="416"/>
    </location>
</feature>
<dbReference type="CDD" id="cd20739">
    <property type="entry name" value="PoNe_DUF637"/>
    <property type="match status" value="1"/>
</dbReference>